<keyword evidence="5 6" id="KW-0472">Membrane</keyword>
<evidence type="ECO:0000256" key="3">
    <source>
        <dbReference type="ARBA" id="ARBA00022692"/>
    </source>
</evidence>
<dbReference type="Proteomes" id="UP001589775">
    <property type="component" value="Unassembled WGS sequence"/>
</dbReference>
<dbReference type="PROSITE" id="PS50895">
    <property type="entry name" value="SURF1"/>
    <property type="match status" value="1"/>
</dbReference>
<dbReference type="Pfam" id="PF02104">
    <property type="entry name" value="SURF1"/>
    <property type="match status" value="1"/>
</dbReference>
<reference evidence="7 8" key="1">
    <citation type="submission" date="2024-09" db="EMBL/GenBank/DDBJ databases">
        <authorList>
            <person name="Sun Q."/>
            <person name="Mori K."/>
        </authorList>
    </citation>
    <scope>NUCLEOTIDE SEQUENCE [LARGE SCALE GENOMIC DNA]</scope>
    <source>
        <strain evidence="7 8">KCTC 23279</strain>
    </source>
</reference>
<evidence type="ECO:0000256" key="4">
    <source>
        <dbReference type="ARBA" id="ARBA00022989"/>
    </source>
</evidence>
<keyword evidence="4 6" id="KW-1133">Transmembrane helix</keyword>
<accession>A0ABV6ESE3</accession>
<evidence type="ECO:0000256" key="6">
    <source>
        <dbReference type="RuleBase" id="RU363076"/>
    </source>
</evidence>
<proteinExistence type="inferred from homology"/>
<comment type="caution">
    <text evidence="7">The sequence shown here is derived from an EMBL/GenBank/DDBJ whole genome shotgun (WGS) entry which is preliminary data.</text>
</comment>
<keyword evidence="3 6" id="KW-0812">Transmembrane</keyword>
<dbReference type="RefSeq" id="WP_378387471.1">
    <property type="nucleotide sequence ID" value="NZ_JBHLWM010000004.1"/>
</dbReference>
<gene>
    <name evidence="7" type="ORF">ACFFJ6_10955</name>
</gene>
<evidence type="ECO:0000313" key="8">
    <source>
        <dbReference type="Proteomes" id="UP001589775"/>
    </source>
</evidence>
<protein>
    <recommendedName>
        <fullName evidence="6">SURF1-like protein</fullName>
    </recommendedName>
</protein>
<dbReference type="EMBL" id="JBHLWM010000004">
    <property type="protein sequence ID" value="MFC0240990.1"/>
    <property type="molecule type" value="Genomic_DNA"/>
</dbReference>
<dbReference type="InterPro" id="IPR045214">
    <property type="entry name" value="Surf1/Surf4"/>
</dbReference>
<dbReference type="PANTHER" id="PTHR23427">
    <property type="entry name" value="SURFEIT LOCUS PROTEIN"/>
    <property type="match status" value="1"/>
</dbReference>
<dbReference type="InterPro" id="IPR002994">
    <property type="entry name" value="Surf1/Shy1"/>
</dbReference>
<comment type="subcellular location">
    <subcellularLocation>
        <location evidence="6">Cell membrane</location>
        <topology evidence="6">Multi-pass membrane protein</topology>
    </subcellularLocation>
    <subcellularLocation>
        <location evidence="1">Membrane</location>
    </subcellularLocation>
</comment>
<evidence type="ECO:0000256" key="1">
    <source>
        <dbReference type="ARBA" id="ARBA00004370"/>
    </source>
</evidence>
<feature type="transmembrane region" description="Helical" evidence="6">
    <location>
        <begin position="227"/>
        <end position="247"/>
    </location>
</feature>
<dbReference type="PANTHER" id="PTHR23427:SF2">
    <property type="entry name" value="SURFEIT LOCUS PROTEIN 1"/>
    <property type="match status" value="1"/>
</dbReference>
<sequence>MTSLSSRRRGIAGMSLIALLIVAVLLSLGFWQLQRRTAKHALIAALTERLAAPPAALPPASAWPTLTPAADEFRRVGFTARYAELPDAMVYSSGSAIRDDVAGPGTWAFLPARVDGTTVVINAGFVPNTMQDRAYQDRIVKPLHAGQPVAMTGYLRFPEAGGMFTPNPDAAKRLWFSRDVPTMAAQLGWGGAVAPFYIDLETPVPASGLPKPGPLGVHLRDQHMQYAVTWFGLALAVGVAFLVWLWGQRRAAPAAAQPRASRRIA</sequence>
<evidence type="ECO:0000256" key="2">
    <source>
        <dbReference type="ARBA" id="ARBA00007165"/>
    </source>
</evidence>
<evidence type="ECO:0000313" key="7">
    <source>
        <dbReference type="EMBL" id="MFC0240990.1"/>
    </source>
</evidence>
<organism evidence="7 8">
    <name type="scientific">Rhodopseudomonas telluris</name>
    <dbReference type="NCBI Taxonomy" id="644215"/>
    <lineage>
        <taxon>Bacteria</taxon>
        <taxon>Pseudomonadati</taxon>
        <taxon>Pseudomonadota</taxon>
        <taxon>Alphaproteobacteria</taxon>
        <taxon>Hyphomicrobiales</taxon>
        <taxon>Nitrobacteraceae</taxon>
        <taxon>Rhodopseudomonas</taxon>
    </lineage>
</organism>
<keyword evidence="6" id="KW-1003">Cell membrane</keyword>
<feature type="transmembrane region" description="Helical" evidence="6">
    <location>
        <begin position="12"/>
        <end position="31"/>
    </location>
</feature>
<keyword evidence="8" id="KW-1185">Reference proteome</keyword>
<evidence type="ECO:0000256" key="5">
    <source>
        <dbReference type="ARBA" id="ARBA00023136"/>
    </source>
</evidence>
<name>A0ABV6ESE3_9BRAD</name>
<comment type="similarity">
    <text evidence="2 6">Belongs to the SURF1 family.</text>
</comment>
<dbReference type="CDD" id="cd06662">
    <property type="entry name" value="SURF1"/>
    <property type="match status" value="1"/>
</dbReference>